<protein>
    <recommendedName>
        <fullName evidence="3">Alpha/beta hydrolase</fullName>
    </recommendedName>
</protein>
<dbReference type="InterPro" id="IPR029058">
    <property type="entry name" value="AB_hydrolase_fold"/>
</dbReference>
<organism evidence="1 2">
    <name type="scientific">Diacronema lutheri</name>
    <name type="common">Unicellular marine alga</name>
    <name type="synonym">Monochrysis lutheri</name>
    <dbReference type="NCBI Taxonomy" id="2081491"/>
    <lineage>
        <taxon>Eukaryota</taxon>
        <taxon>Haptista</taxon>
        <taxon>Haptophyta</taxon>
        <taxon>Pavlovophyceae</taxon>
        <taxon>Pavlovales</taxon>
        <taxon>Pavlovaceae</taxon>
        <taxon>Diacronema</taxon>
    </lineage>
</organism>
<name>A0A8J5X721_DIALT</name>
<dbReference type="OrthoDB" id="294702at2759"/>
<dbReference type="Gene3D" id="3.40.50.1820">
    <property type="entry name" value="alpha/beta hydrolase"/>
    <property type="match status" value="1"/>
</dbReference>
<accession>A0A8J5X721</accession>
<evidence type="ECO:0000313" key="1">
    <source>
        <dbReference type="EMBL" id="KAG8462536.1"/>
    </source>
</evidence>
<sequence length="155" mass="16237">MGTIFRLPQPLSRRVLEFAPAAGDTTGLPRRVKMTTWGAPLETAVCTVVYAGGAPTSAEEPALHSAAHGHDIYAARRIHLVAIDKVGMGGTELNVRFQVRRDYPRMVERVLDELGVTGPIGVLGISNGGPYVMASLTASCNHGDGDGDGESSGAP</sequence>
<dbReference type="AlphaFoldDB" id="A0A8J5X721"/>
<reference evidence="1" key="1">
    <citation type="submission" date="2021-05" db="EMBL/GenBank/DDBJ databases">
        <title>The genome of the haptophyte Pavlova lutheri (Diacronema luteri, Pavlovales) - a model for lipid biosynthesis in eukaryotic algae.</title>
        <authorList>
            <person name="Hulatt C.J."/>
            <person name="Posewitz M.C."/>
        </authorList>
    </citation>
    <scope>NUCLEOTIDE SEQUENCE</scope>
    <source>
        <strain evidence="1">NIVA-4/92</strain>
    </source>
</reference>
<dbReference type="SUPFAM" id="SSF53474">
    <property type="entry name" value="alpha/beta-Hydrolases"/>
    <property type="match status" value="1"/>
</dbReference>
<proteinExistence type="predicted"/>
<evidence type="ECO:0000313" key="2">
    <source>
        <dbReference type="Proteomes" id="UP000751190"/>
    </source>
</evidence>
<gene>
    <name evidence="1" type="ORF">KFE25_010361</name>
</gene>
<evidence type="ECO:0008006" key="3">
    <source>
        <dbReference type="Google" id="ProtNLM"/>
    </source>
</evidence>
<comment type="caution">
    <text evidence="1">The sequence shown here is derived from an EMBL/GenBank/DDBJ whole genome shotgun (WGS) entry which is preliminary data.</text>
</comment>
<dbReference type="EMBL" id="JAGTXO010000020">
    <property type="protein sequence ID" value="KAG8462536.1"/>
    <property type="molecule type" value="Genomic_DNA"/>
</dbReference>
<keyword evidence="2" id="KW-1185">Reference proteome</keyword>
<dbReference type="Proteomes" id="UP000751190">
    <property type="component" value="Unassembled WGS sequence"/>
</dbReference>